<keyword evidence="3" id="KW-1185">Reference proteome</keyword>
<dbReference type="RefSeq" id="YP_009151945.1">
    <property type="nucleotide sequence ID" value="NC_027378.1"/>
</dbReference>
<sequence>MNGASQEQYDRDWTNYIQYANSLSAEEMAIRDKVVAEYMFDYNWTNACMRCGFNAMFAQELGQRFATDCYVRWKLKEIERSRVQRTSEQANIEADLERQHIIEALKREAHYTGPGSSQAARVAALGKLAQIYDLDAPKKAKIDVTNRGGVMIVPAVANIDEWEKTASESQQRLVKETEDGAKPTT</sequence>
<evidence type="ECO:0000313" key="2">
    <source>
        <dbReference type="EMBL" id="AIW03864.1"/>
    </source>
</evidence>
<feature type="region of interest" description="Disordered" evidence="1">
    <location>
        <begin position="164"/>
        <end position="185"/>
    </location>
</feature>
<protein>
    <submittedName>
        <fullName evidence="2">TerS</fullName>
    </submittedName>
</protein>
<feature type="compositionally biased region" description="Basic and acidic residues" evidence="1">
    <location>
        <begin position="173"/>
        <end position="185"/>
    </location>
</feature>
<reference evidence="2 3" key="1">
    <citation type="submission" date="2014-07" db="EMBL/GenBank/DDBJ databases">
        <title>The Complete Genome of Enterotoxigenic Escherichia coli Siphophage Seurat.</title>
        <authorList>
            <person name="Doan D.P."/>
            <person name="Lessor L.E."/>
            <person name="Hernandez A.C."/>
            <person name="Everett G.F.K."/>
        </authorList>
    </citation>
    <scope>NUCLEOTIDE SEQUENCE [LARGE SCALE GENOMIC DNA]</scope>
</reference>
<name>A0A0A0RQD4_9CAUD</name>
<gene>
    <name evidence="2" type="ORF">CPT_Seurat1</name>
</gene>
<dbReference type="Proteomes" id="UP000030205">
    <property type="component" value="Segment"/>
</dbReference>
<evidence type="ECO:0000313" key="3">
    <source>
        <dbReference type="Proteomes" id="UP000030205"/>
    </source>
</evidence>
<dbReference type="EMBL" id="KM236243">
    <property type="protein sequence ID" value="AIW03864.1"/>
    <property type="molecule type" value="Genomic_DNA"/>
</dbReference>
<dbReference type="GeneID" id="24608700"/>
<accession>A0A0A0RQD4</accession>
<dbReference type="KEGG" id="vg:24608700"/>
<organism evidence="2 3">
    <name type="scientific">Escherichia phage Seurat</name>
    <dbReference type="NCBI Taxonomy" id="1540098"/>
    <lineage>
        <taxon>Viruses</taxon>
        <taxon>Duplodnaviria</taxon>
        <taxon>Heunggongvirae</taxon>
        <taxon>Uroviricota</taxon>
        <taxon>Caudoviricetes</taxon>
        <taxon>Queuovirinae</taxon>
        <taxon>Seuratvirus</taxon>
        <taxon>Seuratvirus seurat</taxon>
    </lineage>
</organism>
<evidence type="ECO:0000256" key="1">
    <source>
        <dbReference type="SAM" id="MobiDB-lite"/>
    </source>
</evidence>
<proteinExistence type="predicted"/>
<dbReference type="OrthoDB" id="10050at10239"/>